<dbReference type="PANTHER" id="PTHR31424:SF5">
    <property type="entry name" value="APPLE DOMAIN-CONTAINING PROTEIN"/>
    <property type="match status" value="1"/>
</dbReference>
<dbReference type="AlphaFoldDB" id="A0A8H3MGW8"/>
<dbReference type="PANTHER" id="PTHR31424">
    <property type="entry name" value="PROTEIN CBG23806"/>
    <property type="match status" value="1"/>
</dbReference>
<name>A0A8H3MGW8_9GLOM</name>
<dbReference type="EMBL" id="BLAL01000313">
    <property type="protein sequence ID" value="GET02615.1"/>
    <property type="molecule type" value="Genomic_DNA"/>
</dbReference>
<dbReference type="Proteomes" id="UP000615446">
    <property type="component" value="Unassembled WGS sequence"/>
</dbReference>
<dbReference type="OrthoDB" id="6152204at2759"/>
<evidence type="ECO:0000313" key="1">
    <source>
        <dbReference type="EMBL" id="GET02615.1"/>
    </source>
</evidence>
<evidence type="ECO:0000313" key="2">
    <source>
        <dbReference type="Proteomes" id="UP000615446"/>
    </source>
</evidence>
<organism evidence="1 2">
    <name type="scientific">Rhizophagus clarus</name>
    <dbReference type="NCBI Taxonomy" id="94130"/>
    <lineage>
        <taxon>Eukaryota</taxon>
        <taxon>Fungi</taxon>
        <taxon>Fungi incertae sedis</taxon>
        <taxon>Mucoromycota</taxon>
        <taxon>Glomeromycotina</taxon>
        <taxon>Glomeromycetes</taxon>
        <taxon>Glomerales</taxon>
        <taxon>Glomeraceae</taxon>
        <taxon>Rhizophagus</taxon>
    </lineage>
</organism>
<sequence length="525" mass="61187">MMTQKNSKDGRQYWIPNDYIVETEFGKRKLRCELNILHIKEEPQTSGPRVFGLDIGKLHQCRLKVSATPTTSKKRPLFVIQTKSGQNKRFAAFGKESEQELSSLIAKHHMTTETGQPIVHVRKIELDFNGETINLSYQHDSDEPKKLDAIVRACDESLLVRDGYRRIGTFNIDNNIDDFDISEQPEEGILVEETEIGNGAYRSIQTLLKVLISIWKNASPPILNQGDTIHLKFGGDGRNVGRKQKHVMMTLCLLNEKKEVLKPDHQYFFCLYVRCEKYENLEKIGQLFQHQLFDLKNNGIIDQDSINWAIELFFCGDWKIMYIIMGLSAPNSRYLYYIVIAMHHHGGIWIKYEIMQEIQNVFVSGARGEDIEKLWREFNRLYIILHKADLSDQEIDQFEIDAQNWVCMFCRPTQGHMNSSIQIPGLYRKEDIMPYMHVFAKHIPQFMRQLKEKGLSLLIFFYIKYREKESQPVRLFFGGTTMGGGTDRKSVVYNIILFENHQLFYLINNTPKKIIVRNIGTNKEN</sequence>
<gene>
    <name evidence="1" type="ORF">RCL2_002899300</name>
</gene>
<accession>A0A8H3MGW8</accession>
<comment type="caution">
    <text evidence="1">The sequence shown here is derived from an EMBL/GenBank/DDBJ whole genome shotgun (WGS) entry which is preliminary data.</text>
</comment>
<proteinExistence type="predicted"/>
<reference evidence="1" key="1">
    <citation type="submission" date="2019-10" db="EMBL/GenBank/DDBJ databases">
        <title>Conservation and host-specific expression of non-tandemly repeated heterogenous ribosome RNA gene in arbuscular mycorrhizal fungi.</title>
        <authorList>
            <person name="Maeda T."/>
            <person name="Kobayashi Y."/>
            <person name="Nakagawa T."/>
            <person name="Ezawa T."/>
            <person name="Yamaguchi K."/>
            <person name="Bino T."/>
            <person name="Nishimoto Y."/>
            <person name="Shigenobu S."/>
            <person name="Kawaguchi M."/>
        </authorList>
    </citation>
    <scope>NUCLEOTIDE SEQUENCE</scope>
    <source>
        <strain evidence="1">HR1</strain>
    </source>
</reference>
<protein>
    <submittedName>
        <fullName evidence="1">Uncharacterized protein</fullName>
    </submittedName>
</protein>